<dbReference type="PATRIC" id="fig|1502.174.peg.2955"/>
<dbReference type="RefSeq" id="WP_060796751.1">
    <property type="nucleotide sequence ID" value="NZ_KQ956320.1"/>
</dbReference>
<dbReference type="EMBL" id="LRPU01000189">
    <property type="protein sequence ID" value="KXA06010.1"/>
    <property type="molecule type" value="Genomic_DNA"/>
</dbReference>
<evidence type="ECO:0000313" key="2">
    <source>
        <dbReference type="EMBL" id="KXA06010.1"/>
    </source>
</evidence>
<dbReference type="PANTHER" id="PTHR18964:SF149">
    <property type="entry name" value="BIFUNCTIONAL UDP-N-ACETYLGLUCOSAMINE 2-EPIMERASE_N-ACETYLMANNOSAMINE KINASE"/>
    <property type="match status" value="1"/>
</dbReference>
<dbReference type="InterPro" id="IPR043129">
    <property type="entry name" value="ATPase_NBD"/>
</dbReference>
<protein>
    <submittedName>
        <fullName evidence="2">ROK family protein</fullName>
    </submittedName>
</protein>
<accession>A0A133MPP3</accession>
<dbReference type="PANTHER" id="PTHR18964">
    <property type="entry name" value="ROK (REPRESSOR, ORF, KINASE) FAMILY"/>
    <property type="match status" value="1"/>
</dbReference>
<dbReference type="Gene3D" id="3.30.420.40">
    <property type="match status" value="2"/>
</dbReference>
<comment type="similarity">
    <text evidence="1">Belongs to the ROK (NagC/XylR) family.</text>
</comment>
<sequence length="292" mass="32648">MRDYFIALDVGGSSIKSTIVDKKGNVITNICVRDSLAKENKEAIIKNFIEIIKLHISESDKLSGVLKGVGIAFPGPFDYKNGISLIRGIDKYETLYRVNIGEELKKVFPSLEFRFKNDAHLYALGECNFRAGKDFNKLLCICIGTGIGSAFVENKRLIYGGNGIPEEGWVYNNLFKDSIADDYISARGLLKLSKEFKLNTNSVKEIYDLACKSDSRALEAFNSFGKDIKELMEPYIKRGDIDAVIIGGNIAKAYEFFKEDLENICINNKVKVLISKDSTESTLIAVPMLFEE</sequence>
<reference evidence="2 3" key="1">
    <citation type="submission" date="2016-01" db="EMBL/GenBank/DDBJ databases">
        <authorList>
            <person name="Oliw E.H."/>
        </authorList>
    </citation>
    <scope>NUCLEOTIDE SEQUENCE [LARGE SCALE GENOMIC DNA]</scope>
    <source>
        <strain evidence="2 3">MJR7757A</strain>
    </source>
</reference>
<proteinExistence type="inferred from homology"/>
<dbReference type="SUPFAM" id="SSF53067">
    <property type="entry name" value="Actin-like ATPase domain"/>
    <property type="match status" value="1"/>
</dbReference>
<dbReference type="Pfam" id="PF00480">
    <property type="entry name" value="ROK"/>
    <property type="match status" value="1"/>
</dbReference>
<name>A0A133MPP3_CLOPF</name>
<comment type="caution">
    <text evidence="2">The sequence shown here is derived from an EMBL/GenBank/DDBJ whole genome shotgun (WGS) entry which is preliminary data.</text>
</comment>
<dbReference type="Proteomes" id="UP000070646">
    <property type="component" value="Unassembled WGS sequence"/>
</dbReference>
<dbReference type="CDD" id="cd23763">
    <property type="entry name" value="ASKHA_ATPase_ROK"/>
    <property type="match status" value="1"/>
</dbReference>
<dbReference type="InterPro" id="IPR000600">
    <property type="entry name" value="ROK"/>
</dbReference>
<evidence type="ECO:0000313" key="3">
    <source>
        <dbReference type="Proteomes" id="UP000070646"/>
    </source>
</evidence>
<gene>
    <name evidence="2" type="ORF">HMPREF3222_02932</name>
</gene>
<dbReference type="AlphaFoldDB" id="A0A133MPP3"/>
<organism evidence="2 3">
    <name type="scientific">Clostridium perfringens</name>
    <dbReference type="NCBI Taxonomy" id="1502"/>
    <lineage>
        <taxon>Bacteria</taxon>
        <taxon>Bacillati</taxon>
        <taxon>Bacillota</taxon>
        <taxon>Clostridia</taxon>
        <taxon>Eubacteriales</taxon>
        <taxon>Clostridiaceae</taxon>
        <taxon>Clostridium</taxon>
    </lineage>
</organism>
<evidence type="ECO:0000256" key="1">
    <source>
        <dbReference type="ARBA" id="ARBA00006479"/>
    </source>
</evidence>